<dbReference type="AlphaFoldDB" id="A0A1U7ZXF2"/>
<dbReference type="Gene3D" id="2.160.20.10">
    <property type="entry name" value="Single-stranded right-handed beta-helix, Pectin lyase-like"/>
    <property type="match status" value="1"/>
</dbReference>
<feature type="chain" id="PRO_5043056624" description="Pectinesterase" evidence="6">
    <location>
        <begin position="23"/>
        <end position="515"/>
    </location>
</feature>
<dbReference type="Gene3D" id="1.20.140.40">
    <property type="entry name" value="Invertase/pectin methylesterase inhibitor family protein"/>
    <property type="match status" value="1"/>
</dbReference>
<dbReference type="NCBIfam" id="TIGR01614">
    <property type="entry name" value="PME_inhib"/>
    <property type="match status" value="1"/>
</dbReference>
<dbReference type="GO" id="GO:0042545">
    <property type="term" value="P:cell wall modification"/>
    <property type="evidence" value="ECO:0007669"/>
    <property type="project" value="UniProtKB-UniRule"/>
</dbReference>
<comment type="catalytic activity">
    <reaction evidence="6">
        <text>[(1-&gt;4)-alpha-D-galacturonosyl methyl ester](n) + n H2O = [(1-&gt;4)-alpha-D-galacturonosyl](n) + n methanol + n H(+)</text>
        <dbReference type="Rhea" id="RHEA:22380"/>
        <dbReference type="Rhea" id="RHEA-COMP:14570"/>
        <dbReference type="Rhea" id="RHEA-COMP:14573"/>
        <dbReference type="ChEBI" id="CHEBI:15377"/>
        <dbReference type="ChEBI" id="CHEBI:15378"/>
        <dbReference type="ChEBI" id="CHEBI:17790"/>
        <dbReference type="ChEBI" id="CHEBI:140522"/>
        <dbReference type="ChEBI" id="CHEBI:140523"/>
        <dbReference type="EC" id="3.1.1.11"/>
    </reaction>
</comment>
<evidence type="ECO:0000256" key="6">
    <source>
        <dbReference type="RuleBase" id="RU000589"/>
    </source>
</evidence>
<keyword evidence="6" id="KW-0732">Signal</keyword>
<dbReference type="InterPro" id="IPR012334">
    <property type="entry name" value="Pectin_lyas_fold"/>
</dbReference>
<dbReference type="InterPro" id="IPR006501">
    <property type="entry name" value="Pectinesterase_inhib_dom"/>
</dbReference>
<feature type="signal peptide" evidence="6">
    <location>
        <begin position="1"/>
        <end position="22"/>
    </location>
</feature>
<dbReference type="InterPro" id="IPR033131">
    <property type="entry name" value="Pectinesterase_Asp_AS"/>
</dbReference>
<dbReference type="Pfam" id="PF04043">
    <property type="entry name" value="PMEI"/>
    <property type="match status" value="1"/>
</dbReference>
<dbReference type="InterPro" id="IPR000070">
    <property type="entry name" value="Pectinesterase_cat"/>
</dbReference>
<dbReference type="FunCoup" id="A0A1U7ZXF2">
    <property type="interactions" value="241"/>
</dbReference>
<dbReference type="GO" id="GO:0046910">
    <property type="term" value="F:pectinesterase inhibitor activity"/>
    <property type="evidence" value="ECO:0000318"/>
    <property type="project" value="GO_Central"/>
</dbReference>
<comment type="pathway">
    <text evidence="1 6">Glycan metabolism; pectin degradation; 2-dehydro-3-deoxy-D-gluconate from pectin: step 1/5.</text>
</comment>
<dbReference type="STRING" id="4432.A0A1U7ZXF2"/>
<dbReference type="SMART" id="SM00856">
    <property type="entry name" value="PMEI"/>
    <property type="match status" value="1"/>
</dbReference>
<comment type="similarity">
    <text evidence="2">In the N-terminal section; belongs to the PMEI family.</text>
</comment>
<dbReference type="GeneID" id="104598714"/>
<dbReference type="GO" id="GO:0045490">
    <property type="term" value="P:pectin catabolic process"/>
    <property type="evidence" value="ECO:0007669"/>
    <property type="project" value="UniProtKB-UniRule"/>
</dbReference>
<dbReference type="GO" id="GO:0030599">
    <property type="term" value="F:pectinesterase activity"/>
    <property type="evidence" value="ECO:0000318"/>
    <property type="project" value="GO_Central"/>
</dbReference>
<evidence type="ECO:0000256" key="2">
    <source>
        <dbReference type="ARBA" id="ARBA00006027"/>
    </source>
</evidence>
<dbReference type="Pfam" id="PF01095">
    <property type="entry name" value="Pectinesterase"/>
    <property type="match status" value="1"/>
</dbReference>
<sequence length="515" mass="57341">MAIRNHLLIILVHLFLSPVVFSSYIPPNIKLWCRQTPYPQHCEYFMNHKHHSSGVKSRSDFKKLAVRIALEQALMATSNAMLLGPKCRNEREKVAWADCLELYDNTIIRLNDTINSNYDDYMTWLSTALTNLETCRTGFVELGITDYILPLMPNNVSELISNTLAVSKLPTGEPATYEDGSWRPSWVKADDQKLLQTASRPTSEADVVVAQDGTGDFETVNEAMNAAAKQKRRGRLLIYVKAGTYRENVQIGKKLKNIMLIGDGMGKTIITGSKSVRGGSTTFSSATVAVSGDGFIARDITFQNTAGPENGQAVALRSGSDLSVFYRCGFEGYQDTLYVHSERQFYRECDIYGTVDFIFGNAAVVFQKCNIYARRHSIITVTAQGRNDPNQNSGIVIHNSRVMAASDLKPVQSSVKAYLGRPWRQYSRTVYLKTFLDSLIHPGGWLEWNENSALNKLYYGEYQNTGPGSSTANRVKWGGYHIITTLSEASTFTVENFLAGDSWLPVTGVPFTSGL</sequence>
<dbReference type="Proteomes" id="UP000189703">
    <property type="component" value="Unplaced"/>
</dbReference>
<dbReference type="EC" id="3.1.1.11" evidence="6"/>
<keyword evidence="4 6" id="KW-0378">Hydrolase</keyword>
<evidence type="ECO:0000256" key="1">
    <source>
        <dbReference type="ARBA" id="ARBA00005184"/>
    </source>
</evidence>
<dbReference type="SUPFAM" id="SSF51126">
    <property type="entry name" value="Pectin lyase-like"/>
    <property type="match status" value="1"/>
</dbReference>
<dbReference type="RefSeq" id="XP_010259196.1">
    <property type="nucleotide sequence ID" value="XM_010260894.1"/>
</dbReference>
<evidence type="ECO:0000256" key="3">
    <source>
        <dbReference type="ARBA" id="ARBA00007786"/>
    </source>
</evidence>
<keyword evidence="5 6" id="KW-0063">Aspartyl esterase</keyword>
<dbReference type="KEGG" id="nnu:104598714"/>
<reference evidence="8" key="1">
    <citation type="submission" date="2025-08" db="UniProtKB">
        <authorList>
            <consortium name="RefSeq"/>
        </authorList>
    </citation>
    <scope>IDENTIFICATION</scope>
</reference>
<dbReference type="PANTHER" id="PTHR31707">
    <property type="entry name" value="PECTINESTERASE"/>
    <property type="match status" value="1"/>
</dbReference>
<organism evidence="7 8">
    <name type="scientific">Nelumbo nucifera</name>
    <name type="common">Sacred lotus</name>
    <dbReference type="NCBI Taxonomy" id="4432"/>
    <lineage>
        <taxon>Eukaryota</taxon>
        <taxon>Viridiplantae</taxon>
        <taxon>Streptophyta</taxon>
        <taxon>Embryophyta</taxon>
        <taxon>Tracheophyta</taxon>
        <taxon>Spermatophyta</taxon>
        <taxon>Magnoliopsida</taxon>
        <taxon>Proteales</taxon>
        <taxon>Nelumbonaceae</taxon>
        <taxon>Nelumbo</taxon>
    </lineage>
</organism>
<dbReference type="SUPFAM" id="SSF101148">
    <property type="entry name" value="Plant invertase/pectin methylesterase inhibitor"/>
    <property type="match status" value="1"/>
</dbReference>
<evidence type="ECO:0000313" key="7">
    <source>
        <dbReference type="Proteomes" id="UP000189703"/>
    </source>
</evidence>
<evidence type="ECO:0000256" key="5">
    <source>
        <dbReference type="ARBA" id="ARBA00023085"/>
    </source>
</evidence>
<keyword evidence="7" id="KW-1185">Reference proteome</keyword>
<dbReference type="InterPro" id="IPR011050">
    <property type="entry name" value="Pectin_lyase_fold/virulence"/>
</dbReference>
<dbReference type="OMA" id="WNENSAL"/>
<comment type="similarity">
    <text evidence="3">In the C-terminal section; belongs to the pectinesterase family.</text>
</comment>
<name>A0A1U7ZXF2_NELNU</name>
<dbReference type="InterPro" id="IPR035513">
    <property type="entry name" value="Invertase/methylesterase_inhib"/>
</dbReference>
<proteinExistence type="inferred from homology"/>
<dbReference type="UniPathway" id="UPA00545">
    <property type="reaction ID" value="UER00823"/>
</dbReference>
<dbReference type="FunFam" id="2.160.20.10:FF:000001">
    <property type="entry name" value="Pectinesterase"/>
    <property type="match status" value="1"/>
</dbReference>
<evidence type="ECO:0000313" key="8">
    <source>
        <dbReference type="RefSeq" id="XP_010259196.1"/>
    </source>
</evidence>
<gene>
    <name evidence="8" type="primary">LOC104598714</name>
</gene>
<accession>A0A1U7ZXF2</accession>
<evidence type="ECO:0000256" key="4">
    <source>
        <dbReference type="ARBA" id="ARBA00022801"/>
    </source>
</evidence>
<dbReference type="PROSITE" id="PS00503">
    <property type="entry name" value="PECTINESTERASE_2"/>
    <property type="match status" value="1"/>
</dbReference>
<protein>
    <recommendedName>
        <fullName evidence="6">Pectinesterase</fullName>
        <ecNumber evidence="6">3.1.1.11</ecNumber>
    </recommendedName>
</protein>
<dbReference type="OrthoDB" id="2019149at2759"/>
<dbReference type="eggNOG" id="ENOG502QSQ4">
    <property type="taxonomic scope" value="Eukaryota"/>
</dbReference>
<dbReference type="CDD" id="cd15798">
    <property type="entry name" value="PMEI-like_3"/>
    <property type="match status" value="1"/>
</dbReference>